<feature type="transmembrane region" description="Helical" evidence="1">
    <location>
        <begin position="148"/>
        <end position="169"/>
    </location>
</feature>
<dbReference type="EMBL" id="RQER01000011">
    <property type="protein sequence ID" value="TGJ98316.1"/>
    <property type="molecule type" value="Genomic_DNA"/>
</dbReference>
<reference evidence="3" key="1">
    <citation type="submission" date="2018-10" db="EMBL/GenBank/DDBJ databases">
        <authorList>
            <person name="Vincent A.T."/>
            <person name="Schiettekatte O."/>
            <person name="Bourhy P."/>
            <person name="Veyrier F.J."/>
            <person name="Picardeau M."/>
        </authorList>
    </citation>
    <scope>NUCLEOTIDE SEQUENCE</scope>
    <source>
        <strain evidence="3">201702690</strain>
    </source>
</reference>
<gene>
    <name evidence="2" type="ORF">EHO57_17050</name>
    <name evidence="3" type="ORF">EHQ53_00905</name>
</gene>
<organism evidence="2 5">
    <name type="scientific">Leptospira langatensis</name>
    <dbReference type="NCBI Taxonomy" id="2484983"/>
    <lineage>
        <taxon>Bacteria</taxon>
        <taxon>Pseudomonadati</taxon>
        <taxon>Spirochaetota</taxon>
        <taxon>Spirochaetia</taxon>
        <taxon>Leptospirales</taxon>
        <taxon>Leptospiraceae</taxon>
        <taxon>Leptospira</taxon>
    </lineage>
</organism>
<sequence length="170" mass="20056">MLANKTIGSLYEEFLREKRTNRRFELAGLYIGYGAYVISLSIVFAFKKEDPLFSAMFFLGLFTRTASLMIGRVYLVPKIFLGLLSNDASERDLAWETIHSHREEIVGRLARNIFGWNDASELYSMDREEMTEFVQDHTRINWRRIGRIFLFFYIPIAIFVTYLTIYAWFS</sequence>
<evidence type="ECO:0000313" key="3">
    <source>
        <dbReference type="EMBL" id="TGL43230.1"/>
    </source>
</evidence>
<dbReference type="EMBL" id="RQGC01000001">
    <property type="protein sequence ID" value="TGL43230.1"/>
    <property type="molecule type" value="Genomic_DNA"/>
</dbReference>
<keyword evidence="1" id="KW-0472">Membrane</keyword>
<keyword evidence="1" id="KW-1133">Transmembrane helix</keyword>
<accession>A0A5F1ZYA4</accession>
<dbReference type="Proteomes" id="UP000297946">
    <property type="component" value="Unassembled WGS sequence"/>
</dbReference>
<comment type="caution">
    <text evidence="2">The sequence shown here is derived from an EMBL/GenBank/DDBJ whole genome shotgun (WGS) entry which is preliminary data.</text>
</comment>
<name>A0A5F1ZYA4_9LEPT</name>
<evidence type="ECO:0000256" key="1">
    <source>
        <dbReference type="SAM" id="Phobius"/>
    </source>
</evidence>
<dbReference type="OrthoDB" id="344167at2"/>
<reference evidence="4 5" key="2">
    <citation type="journal article" date="2019" name="PLoS Negl. Trop. Dis.">
        <title>Revisiting the worldwide diversity of Leptospira species in the environment.</title>
        <authorList>
            <person name="Vincent A.T."/>
            <person name="Schiettekatte O."/>
            <person name="Bourhy P."/>
            <person name="Veyrier F.J."/>
            <person name="Picardeau M."/>
        </authorList>
    </citation>
    <scope>NUCLEOTIDE SEQUENCE [LARGE SCALE GENOMIC DNA]</scope>
    <source>
        <strain evidence="4">201702690</strain>
        <strain evidence="2 5">SSW18</strain>
    </source>
</reference>
<feature type="transmembrane region" description="Helical" evidence="1">
    <location>
        <begin position="26"/>
        <end position="46"/>
    </location>
</feature>
<feature type="transmembrane region" description="Helical" evidence="1">
    <location>
        <begin position="52"/>
        <end position="75"/>
    </location>
</feature>
<dbReference type="Proteomes" id="UP000297273">
    <property type="component" value="Unassembled WGS sequence"/>
</dbReference>
<proteinExistence type="predicted"/>
<evidence type="ECO:0000313" key="5">
    <source>
        <dbReference type="Proteomes" id="UP000297946"/>
    </source>
</evidence>
<dbReference type="AlphaFoldDB" id="A0A5F1ZYA4"/>
<keyword evidence="4" id="KW-1185">Reference proteome</keyword>
<keyword evidence="1" id="KW-0812">Transmembrane</keyword>
<protein>
    <submittedName>
        <fullName evidence="2">Uncharacterized protein</fullName>
    </submittedName>
</protein>
<dbReference type="RefSeq" id="WP_135642087.1">
    <property type="nucleotide sequence ID" value="NZ_RQER01000011.1"/>
</dbReference>
<evidence type="ECO:0000313" key="4">
    <source>
        <dbReference type="Proteomes" id="UP000297273"/>
    </source>
</evidence>
<evidence type="ECO:0000313" key="2">
    <source>
        <dbReference type="EMBL" id="TGJ98316.1"/>
    </source>
</evidence>